<evidence type="ECO:0000313" key="1">
    <source>
        <dbReference type="EMBL" id="KAJ9661804.1"/>
    </source>
</evidence>
<keyword evidence="2" id="KW-1185">Reference proteome</keyword>
<gene>
    <name evidence="1" type="ORF">H2198_001769</name>
</gene>
<accession>A0ACC3AGS7</accession>
<name>A0ACC3AGS7_9EURO</name>
<evidence type="ECO:0000313" key="2">
    <source>
        <dbReference type="Proteomes" id="UP001172386"/>
    </source>
</evidence>
<reference evidence="1" key="1">
    <citation type="submission" date="2022-10" db="EMBL/GenBank/DDBJ databases">
        <title>Culturing micro-colonial fungi from biological soil crusts in the Mojave desert and describing Neophaeococcomyces mojavensis, and introducing the new genera and species Taxawa tesnikishii.</title>
        <authorList>
            <person name="Kurbessoian T."/>
            <person name="Stajich J.E."/>
        </authorList>
    </citation>
    <scope>NUCLEOTIDE SEQUENCE</scope>
    <source>
        <strain evidence="1">JES_112</strain>
    </source>
</reference>
<organism evidence="1 2">
    <name type="scientific">Neophaeococcomyces mojaviensis</name>
    <dbReference type="NCBI Taxonomy" id="3383035"/>
    <lineage>
        <taxon>Eukaryota</taxon>
        <taxon>Fungi</taxon>
        <taxon>Dikarya</taxon>
        <taxon>Ascomycota</taxon>
        <taxon>Pezizomycotina</taxon>
        <taxon>Eurotiomycetes</taxon>
        <taxon>Chaetothyriomycetidae</taxon>
        <taxon>Chaetothyriales</taxon>
        <taxon>Chaetothyriales incertae sedis</taxon>
        <taxon>Neophaeococcomyces</taxon>
    </lineage>
</organism>
<dbReference type="Proteomes" id="UP001172386">
    <property type="component" value="Unassembled WGS sequence"/>
</dbReference>
<protein>
    <submittedName>
        <fullName evidence="1">Uncharacterized protein</fullName>
    </submittedName>
</protein>
<proteinExistence type="predicted"/>
<comment type="caution">
    <text evidence="1">The sequence shown here is derived from an EMBL/GenBank/DDBJ whole genome shotgun (WGS) entry which is preliminary data.</text>
</comment>
<dbReference type="EMBL" id="JAPDRQ010000020">
    <property type="protein sequence ID" value="KAJ9661804.1"/>
    <property type="molecule type" value="Genomic_DNA"/>
</dbReference>
<sequence>MATSPSQRNPIRQNSLASSQQDIAAHLLEAAAQASAAQESSEESGPEDDSPEAYKDGSGRPEKRRKRARACVACRNMKIRCNPVEGQEACLACSKVNRGCIMPGPAKKRQKTVHKVAELEKKINALTQSLLAKNQAGPTPQQSPVVTDGSQSTKEQIHESPELKSYPLFTKSPIPPPRQQPVESNYEDVIDRGIISFAMADRIFDKFVLEMNPLCPLVAFQPSTTFESVRRRRPMLCLAILASGAPALLPEAHDEVAEELARQLGNRMYFLFERSIDLVQASLILTTWVGKHKSAKDMGFNQYIHGAVVMAHDLGLSKRLKIPLTKDLSEEAEMRRTWLSCYYSALSVSCMLRHPPMVRTTPYLQDCLNFFAKSPAALPTDAILCSFVRLLQIMEDVACSFHMDDPASVVRLEDSSTQYSLKLFEQRIEDWRHEAKRRMEPKLLDFLTAVATIYSHEIALHTDHNVDDFRPPAGRPGSAETPNITKDFVTPSHLDALTKAVVAMRSALDTFISIFPTSGVRALPCLFIVWTAYAVVAMIRLDGALRSSKSRYAEVFLPDLKIEYYLDIIVERLSNGKPEAGATCAPVPMFVHAFQKLRLWHQYRLVGGVGPEFADLDNPKTGIENIRYKMDEFVASKERPNPNSSNMITKADGSIGIVENAMIGAGPIDMLRQQRGREQQASAISRAGVMPNAQGFDAHGGSWLTNSSMPIDASLFENQDWNFTLEDWNNFEASMVQPAGSSWLGYLL</sequence>